<dbReference type="Proteomes" id="UP001151532">
    <property type="component" value="Chromosome 8"/>
</dbReference>
<dbReference type="EMBL" id="JAPFFK010000013">
    <property type="protein sequence ID" value="KAJ6726485.1"/>
    <property type="molecule type" value="Genomic_DNA"/>
</dbReference>
<reference evidence="1" key="1">
    <citation type="submission" date="2022-11" db="EMBL/GenBank/DDBJ databases">
        <authorList>
            <person name="Hyden B.L."/>
            <person name="Feng K."/>
            <person name="Yates T."/>
            <person name="Jawdy S."/>
            <person name="Smart L.B."/>
            <person name="Muchero W."/>
        </authorList>
    </citation>
    <scope>NUCLEOTIDE SEQUENCE</scope>
    <source>
        <tissue evidence="1">Shoot tip</tissue>
    </source>
</reference>
<protein>
    <submittedName>
        <fullName evidence="1">Uncharacterized protein</fullName>
    </submittedName>
</protein>
<dbReference type="AlphaFoldDB" id="A0A9Q0UAJ2"/>
<accession>A0A9Q0UAJ2</accession>
<organism evidence="1 2">
    <name type="scientific">Salix purpurea</name>
    <name type="common">Purple osier willow</name>
    <dbReference type="NCBI Taxonomy" id="77065"/>
    <lineage>
        <taxon>Eukaryota</taxon>
        <taxon>Viridiplantae</taxon>
        <taxon>Streptophyta</taxon>
        <taxon>Embryophyta</taxon>
        <taxon>Tracheophyta</taxon>
        <taxon>Spermatophyta</taxon>
        <taxon>Magnoliopsida</taxon>
        <taxon>eudicotyledons</taxon>
        <taxon>Gunneridae</taxon>
        <taxon>Pentapetalae</taxon>
        <taxon>rosids</taxon>
        <taxon>fabids</taxon>
        <taxon>Malpighiales</taxon>
        <taxon>Salicaceae</taxon>
        <taxon>Saliceae</taxon>
        <taxon>Salix</taxon>
    </lineage>
</organism>
<dbReference type="OrthoDB" id="1724124at2759"/>
<evidence type="ECO:0000313" key="2">
    <source>
        <dbReference type="Proteomes" id="UP001151532"/>
    </source>
</evidence>
<reference evidence="1" key="2">
    <citation type="journal article" date="2023" name="Int. J. Mol. Sci.">
        <title>De Novo Assembly and Annotation of 11 Diverse Shrub Willow (Salix) Genomes Reveals Novel Gene Organization in Sex-Linked Regions.</title>
        <authorList>
            <person name="Hyden B."/>
            <person name="Feng K."/>
            <person name="Yates T.B."/>
            <person name="Jawdy S."/>
            <person name="Cereghino C."/>
            <person name="Smart L.B."/>
            <person name="Muchero W."/>
        </authorList>
    </citation>
    <scope>NUCLEOTIDE SEQUENCE</scope>
    <source>
        <tissue evidence="1">Shoot tip</tissue>
    </source>
</reference>
<evidence type="ECO:0000313" key="1">
    <source>
        <dbReference type="EMBL" id="KAJ6726485.1"/>
    </source>
</evidence>
<keyword evidence="2" id="KW-1185">Reference proteome</keyword>
<proteinExistence type="predicted"/>
<sequence>MRASLPGAFIVFVSAESDVELGKRALPTPQTKIAAPATAPIAAAIPLPGTFSTFPATHCSAKVDSVPDFFTLYLAVAWQWKR</sequence>
<comment type="caution">
    <text evidence="1">The sequence shown here is derived from an EMBL/GenBank/DDBJ whole genome shotgun (WGS) entry which is preliminary data.</text>
</comment>
<gene>
    <name evidence="1" type="ORF">OIU79_004598</name>
</gene>
<name>A0A9Q0UAJ2_SALPP</name>